<keyword evidence="3" id="KW-1185">Reference proteome</keyword>
<evidence type="ECO:0000256" key="1">
    <source>
        <dbReference type="SAM" id="MobiDB-lite"/>
    </source>
</evidence>
<feature type="compositionally biased region" description="Basic and acidic residues" evidence="1">
    <location>
        <begin position="177"/>
        <end position="199"/>
    </location>
</feature>
<feature type="region of interest" description="Disordered" evidence="1">
    <location>
        <begin position="160"/>
        <end position="233"/>
    </location>
</feature>
<organism evidence="2 3">
    <name type="scientific">Pleurodeles waltl</name>
    <name type="common">Iberian ribbed newt</name>
    <dbReference type="NCBI Taxonomy" id="8319"/>
    <lineage>
        <taxon>Eukaryota</taxon>
        <taxon>Metazoa</taxon>
        <taxon>Chordata</taxon>
        <taxon>Craniata</taxon>
        <taxon>Vertebrata</taxon>
        <taxon>Euteleostomi</taxon>
        <taxon>Amphibia</taxon>
        <taxon>Batrachia</taxon>
        <taxon>Caudata</taxon>
        <taxon>Salamandroidea</taxon>
        <taxon>Salamandridae</taxon>
        <taxon>Pleurodelinae</taxon>
        <taxon>Pleurodeles</taxon>
    </lineage>
</organism>
<proteinExistence type="predicted"/>
<reference evidence="2" key="1">
    <citation type="journal article" date="2022" name="bioRxiv">
        <title>Sequencing and chromosome-scale assembly of the giantPleurodeles waltlgenome.</title>
        <authorList>
            <person name="Brown T."/>
            <person name="Elewa A."/>
            <person name="Iarovenko S."/>
            <person name="Subramanian E."/>
            <person name="Araus A.J."/>
            <person name="Petzold A."/>
            <person name="Susuki M."/>
            <person name="Suzuki K.-i.T."/>
            <person name="Hayashi T."/>
            <person name="Toyoda A."/>
            <person name="Oliveira C."/>
            <person name="Osipova E."/>
            <person name="Leigh N.D."/>
            <person name="Simon A."/>
            <person name="Yun M.H."/>
        </authorList>
    </citation>
    <scope>NUCLEOTIDE SEQUENCE</scope>
    <source>
        <strain evidence="2">20211129_DDA</strain>
        <tissue evidence="2">Liver</tissue>
    </source>
</reference>
<feature type="compositionally biased region" description="Basic and acidic residues" evidence="1">
    <location>
        <begin position="214"/>
        <end position="224"/>
    </location>
</feature>
<gene>
    <name evidence="2" type="ORF">NDU88_005537</name>
</gene>
<evidence type="ECO:0000313" key="3">
    <source>
        <dbReference type="Proteomes" id="UP001066276"/>
    </source>
</evidence>
<comment type="caution">
    <text evidence="2">The sequence shown here is derived from an EMBL/GenBank/DDBJ whole genome shotgun (WGS) entry which is preliminary data.</text>
</comment>
<name>A0AAV7MAU0_PLEWA</name>
<dbReference type="AlphaFoldDB" id="A0AAV7MAU0"/>
<sequence length="309" mass="33955">MRVELVMVSCRRRVVEIVVGAEGRQSSSAKALPIDGPAKNYCPAPQHYLKCWLCGLVQVRTVTDWLCTWWCLVCVGGPSSLSLLLGPAASLNLHTCGGGPPWKSLFCCALGPRINASPRVRDWGPGEERYPTGPFLLCRCYLRPLPTPTWSRLVRSCGRKGKSRKTGHLENWGLAARAERRPRVHPADRRGEGEQRGEEPLQPWARKSLSGRGEVPELAEREQGDPGGPVLGGAYRVETWACTTSSWIMRLERSLSSTTISFLPRPRAAEGGASLQDRTGGQNVGALKSFEAVKELAIHTPQDAQHLKF</sequence>
<protein>
    <submittedName>
        <fullName evidence="2">Uncharacterized protein</fullName>
    </submittedName>
</protein>
<dbReference type="EMBL" id="JANPWB010000014">
    <property type="protein sequence ID" value="KAJ1100451.1"/>
    <property type="molecule type" value="Genomic_DNA"/>
</dbReference>
<dbReference type="Proteomes" id="UP001066276">
    <property type="component" value="Chromosome 10"/>
</dbReference>
<accession>A0AAV7MAU0</accession>
<evidence type="ECO:0000313" key="2">
    <source>
        <dbReference type="EMBL" id="KAJ1100451.1"/>
    </source>
</evidence>